<evidence type="ECO:0000256" key="1">
    <source>
        <dbReference type="ARBA" id="ARBA00010617"/>
    </source>
</evidence>
<gene>
    <name evidence="3" type="ORF">JGB26_39800</name>
</gene>
<keyword evidence="2" id="KW-0560">Oxidoreductase</keyword>
<protein>
    <submittedName>
        <fullName evidence="3">Cytochrome P450</fullName>
    </submittedName>
</protein>
<accession>A0ABS0XJI0</accession>
<comment type="similarity">
    <text evidence="1 2">Belongs to the cytochrome P450 family.</text>
</comment>
<keyword evidence="2" id="KW-0479">Metal-binding</keyword>
<keyword evidence="2" id="KW-0503">Monooxygenase</keyword>
<evidence type="ECO:0000313" key="3">
    <source>
        <dbReference type="EMBL" id="MBJ3813136.1"/>
    </source>
</evidence>
<keyword evidence="4" id="KW-1185">Reference proteome</keyword>
<dbReference type="Gene3D" id="1.10.630.10">
    <property type="entry name" value="Cytochrome P450"/>
    <property type="match status" value="1"/>
</dbReference>
<dbReference type="PRINTS" id="PR00385">
    <property type="entry name" value="P450"/>
</dbReference>
<dbReference type="InterPro" id="IPR001128">
    <property type="entry name" value="Cyt_P450"/>
</dbReference>
<organism evidence="3 4">
    <name type="scientific">Streptomyces flavofungini</name>
    <dbReference type="NCBI Taxonomy" id="68200"/>
    <lineage>
        <taxon>Bacteria</taxon>
        <taxon>Bacillati</taxon>
        <taxon>Actinomycetota</taxon>
        <taxon>Actinomycetes</taxon>
        <taxon>Kitasatosporales</taxon>
        <taxon>Streptomycetaceae</taxon>
        <taxon>Streptomyces</taxon>
    </lineage>
</organism>
<dbReference type="PRINTS" id="PR00359">
    <property type="entry name" value="BP450"/>
</dbReference>
<dbReference type="InterPro" id="IPR017972">
    <property type="entry name" value="Cyt_P450_CS"/>
</dbReference>
<keyword evidence="2" id="KW-0408">Iron</keyword>
<dbReference type="InterPro" id="IPR036396">
    <property type="entry name" value="Cyt_P450_sf"/>
</dbReference>
<evidence type="ECO:0000256" key="2">
    <source>
        <dbReference type="RuleBase" id="RU000461"/>
    </source>
</evidence>
<dbReference type="Pfam" id="PF00067">
    <property type="entry name" value="p450"/>
    <property type="match status" value="1"/>
</dbReference>
<dbReference type="CDD" id="cd11031">
    <property type="entry name" value="Cyp158A-like"/>
    <property type="match status" value="1"/>
</dbReference>
<evidence type="ECO:0000313" key="4">
    <source>
        <dbReference type="Proteomes" id="UP000634780"/>
    </source>
</evidence>
<dbReference type="EMBL" id="JAEKOZ010000051">
    <property type="protein sequence ID" value="MBJ3813136.1"/>
    <property type="molecule type" value="Genomic_DNA"/>
</dbReference>
<proteinExistence type="inferred from homology"/>
<dbReference type="PANTHER" id="PTHR46696:SF6">
    <property type="entry name" value="P450, PUTATIVE (EUROFUNG)-RELATED"/>
    <property type="match status" value="1"/>
</dbReference>
<reference evidence="3 4" key="1">
    <citation type="submission" date="2020-12" db="EMBL/GenBank/DDBJ databases">
        <title>Streptomyces typhae sp. nov., a novel endophytic actinomycete isolated from the root of cattail pollen (Typha angustifolia L.).</title>
        <authorList>
            <person name="Peng C."/>
            <person name="Liu C."/>
        </authorList>
    </citation>
    <scope>NUCLEOTIDE SEQUENCE [LARGE SCALE GENOMIC DNA]</scope>
    <source>
        <strain evidence="3 4">JCM 4753</strain>
    </source>
</reference>
<keyword evidence="2" id="KW-0349">Heme</keyword>
<sequence length="379" mass="41173">MGPLPDFFEPGEEDVKQIVTSAGDKMWLVRDYALSRLVLADKRFSRAAAVAPGAPMFNDAQPVAESMVSMDGAEHARLRRTVIGAFTARKMAAMAPGITAVTDRCLDALEERGPGADLVAGLADPLPLDVLCQLLGIPLDDGAKFRDWVEVLFDISASSPQEKARKRLELSGYMADLLATKRRAPADDLLSSLIQAQDRGELTPGELITLGLTLLMAGYETTVGQIALSAHVLLSDPAGYRDLVEHPERVDAAVEELMRLTPATPLSFSRVATEPVRLGSVQVQAGEALMVSLLNGNRDAEVYPEPDRLEPEGRDSVHLTFGHGLHRCLGAPLGRIQLQVVFRRLVERFPGLRFADVPEPVVWKDGMGTRGLSRLLVAW</sequence>
<dbReference type="InterPro" id="IPR002397">
    <property type="entry name" value="Cyt_P450_B"/>
</dbReference>
<name>A0ABS0XJI0_9ACTN</name>
<dbReference type="PANTHER" id="PTHR46696">
    <property type="entry name" value="P450, PUTATIVE (EUROFUNG)-RELATED"/>
    <property type="match status" value="1"/>
</dbReference>
<dbReference type="SUPFAM" id="SSF48264">
    <property type="entry name" value="Cytochrome P450"/>
    <property type="match status" value="1"/>
</dbReference>
<dbReference type="PROSITE" id="PS00086">
    <property type="entry name" value="CYTOCHROME_P450"/>
    <property type="match status" value="1"/>
</dbReference>
<dbReference type="Proteomes" id="UP000634780">
    <property type="component" value="Unassembled WGS sequence"/>
</dbReference>
<comment type="caution">
    <text evidence="3">The sequence shown here is derived from an EMBL/GenBank/DDBJ whole genome shotgun (WGS) entry which is preliminary data.</text>
</comment>